<evidence type="ECO:0000256" key="3">
    <source>
        <dbReference type="ARBA" id="ARBA00022692"/>
    </source>
</evidence>
<keyword evidence="6 9" id="KW-1133">Transmembrane helix</keyword>
<dbReference type="PANTHER" id="PTHR48041:SF139">
    <property type="entry name" value="PROTEIN SCARLET"/>
    <property type="match status" value="1"/>
</dbReference>
<evidence type="ECO:0000256" key="8">
    <source>
        <dbReference type="SAM" id="MobiDB-lite"/>
    </source>
</evidence>
<gene>
    <name evidence="11" type="ORF">HF526_26010</name>
</gene>
<dbReference type="SMART" id="SM00382">
    <property type="entry name" value="AAA"/>
    <property type="match status" value="1"/>
</dbReference>
<dbReference type="InterPro" id="IPR003593">
    <property type="entry name" value="AAA+_ATPase"/>
</dbReference>
<dbReference type="InterPro" id="IPR003439">
    <property type="entry name" value="ABC_transporter-like_ATP-bd"/>
</dbReference>
<feature type="compositionally biased region" description="Basic and acidic residues" evidence="8">
    <location>
        <begin position="1"/>
        <end position="11"/>
    </location>
</feature>
<feature type="transmembrane region" description="Helical" evidence="9">
    <location>
        <begin position="460"/>
        <end position="482"/>
    </location>
</feature>
<feature type="transmembrane region" description="Helical" evidence="9">
    <location>
        <begin position="489"/>
        <end position="509"/>
    </location>
</feature>
<sequence>MTTENKVDRRNLPAPAAGRSRRGSAPVADDRDWPGSGGVDIEARDLVVVRDGRRLLDSVGFRLQGRGLLAVLGPSGSGKSTLLKALAGTQPADSGGVRYGGQDFYGNYDELRRRIGLVPQDDILHPQLTVHRALSHAARLRFPPDVPAAARERRICEVLDELGLTAHAQQRIDTLSGGQRKRTSAALELLTRPSLLFLDEPTSGLDPGLDKQVMHNLRTLADGGRTVVVVTHSVLNLDVCDRLLILAPGGRLAYDGPPDRALDHFGVADFAEVFLLLENEPSVDWSDSFRATVRPRTADAELSRAEPPSRARPAPGSASALTQFRVLSRRTVDVILADRAYLLFLALLPVTLSVLARAVPSPDGLSTHAGNYKTVQFLLVLIVSGALMGTASSIRELVKERSIYQRERAVGLSRGAYLAAKLTVLGVLAAVQATIFAALATVGRTGPDGPVLLGSGTLEVGIAVVAVAGASMVLGLAISAAISNSDRGMPLLVLLVMLQFVLCGGLFPIDGRVGLQQLAWLVPARWAFAMGAITIDVGHVPTWSTDRLWQHDATTWVADAVVLGGFTMALIVLVGVLLRRCDPLRRRPGGEPPPPGSGLLATAEQHRKE</sequence>
<evidence type="ECO:0000256" key="9">
    <source>
        <dbReference type="SAM" id="Phobius"/>
    </source>
</evidence>
<dbReference type="Pfam" id="PF01061">
    <property type="entry name" value="ABC2_membrane"/>
    <property type="match status" value="1"/>
</dbReference>
<evidence type="ECO:0000256" key="2">
    <source>
        <dbReference type="ARBA" id="ARBA00022448"/>
    </source>
</evidence>
<keyword evidence="3 9" id="KW-0812">Transmembrane</keyword>
<dbReference type="Gene3D" id="3.40.50.300">
    <property type="entry name" value="P-loop containing nucleotide triphosphate hydrolases"/>
    <property type="match status" value="1"/>
</dbReference>
<feature type="transmembrane region" description="Helical" evidence="9">
    <location>
        <begin position="556"/>
        <end position="578"/>
    </location>
</feature>
<keyword evidence="7 9" id="KW-0472">Membrane</keyword>
<evidence type="ECO:0000313" key="12">
    <source>
        <dbReference type="Proteomes" id="UP000820669"/>
    </source>
</evidence>
<dbReference type="InterPro" id="IPR027417">
    <property type="entry name" value="P-loop_NTPase"/>
</dbReference>
<evidence type="ECO:0000256" key="6">
    <source>
        <dbReference type="ARBA" id="ARBA00022989"/>
    </source>
</evidence>
<feature type="compositionally biased region" description="Basic and acidic residues" evidence="8">
    <location>
        <begin position="296"/>
        <end position="309"/>
    </location>
</feature>
<proteinExistence type="predicted"/>
<feature type="transmembrane region" description="Helical" evidence="9">
    <location>
        <begin position="374"/>
        <end position="394"/>
    </location>
</feature>
<keyword evidence="5 11" id="KW-0067">ATP-binding</keyword>
<comment type="caution">
    <text evidence="11">The sequence shown here is derived from an EMBL/GenBank/DDBJ whole genome shotgun (WGS) entry which is preliminary data.</text>
</comment>
<dbReference type="GO" id="GO:0005524">
    <property type="term" value="F:ATP binding"/>
    <property type="evidence" value="ECO:0007669"/>
    <property type="project" value="UniProtKB-KW"/>
</dbReference>
<dbReference type="SUPFAM" id="SSF52540">
    <property type="entry name" value="P-loop containing nucleoside triphosphate hydrolases"/>
    <property type="match status" value="1"/>
</dbReference>
<dbReference type="Pfam" id="PF00005">
    <property type="entry name" value="ABC_tran"/>
    <property type="match status" value="1"/>
</dbReference>
<feature type="region of interest" description="Disordered" evidence="8">
    <location>
        <begin position="1"/>
        <end position="36"/>
    </location>
</feature>
<accession>A0ABX1SGN7</accession>
<organism evidence="11 12">
    <name type="scientific">Pseudonocardia acidicola</name>
    <dbReference type="NCBI Taxonomy" id="2724939"/>
    <lineage>
        <taxon>Bacteria</taxon>
        <taxon>Bacillati</taxon>
        <taxon>Actinomycetota</taxon>
        <taxon>Actinomycetes</taxon>
        <taxon>Pseudonocardiales</taxon>
        <taxon>Pseudonocardiaceae</taxon>
        <taxon>Pseudonocardia</taxon>
    </lineage>
</organism>
<feature type="compositionally biased region" description="Low complexity" evidence="8">
    <location>
        <begin position="13"/>
        <end position="26"/>
    </location>
</feature>
<dbReference type="EMBL" id="JAAXLA010000063">
    <property type="protein sequence ID" value="NMI00734.1"/>
    <property type="molecule type" value="Genomic_DNA"/>
</dbReference>
<feature type="region of interest" description="Disordered" evidence="8">
    <location>
        <begin position="585"/>
        <end position="609"/>
    </location>
</feature>
<dbReference type="Proteomes" id="UP000820669">
    <property type="component" value="Unassembled WGS sequence"/>
</dbReference>
<feature type="region of interest" description="Disordered" evidence="8">
    <location>
        <begin position="296"/>
        <end position="316"/>
    </location>
</feature>
<name>A0ABX1SGN7_9PSEU</name>
<keyword evidence="2" id="KW-0813">Transport</keyword>
<dbReference type="PANTHER" id="PTHR48041">
    <property type="entry name" value="ABC TRANSPORTER G FAMILY MEMBER 28"/>
    <property type="match status" value="1"/>
</dbReference>
<feature type="domain" description="ABC transporter" evidence="10">
    <location>
        <begin position="41"/>
        <end position="274"/>
    </location>
</feature>
<evidence type="ECO:0000256" key="7">
    <source>
        <dbReference type="ARBA" id="ARBA00023136"/>
    </source>
</evidence>
<comment type="subcellular location">
    <subcellularLocation>
        <location evidence="1">Membrane</location>
        <topology evidence="1">Multi-pass membrane protein</topology>
    </subcellularLocation>
</comment>
<evidence type="ECO:0000259" key="10">
    <source>
        <dbReference type="PROSITE" id="PS50893"/>
    </source>
</evidence>
<protein>
    <submittedName>
        <fullName evidence="11">ATP-binding cassette domain-containing protein</fullName>
    </submittedName>
</protein>
<evidence type="ECO:0000256" key="4">
    <source>
        <dbReference type="ARBA" id="ARBA00022741"/>
    </source>
</evidence>
<dbReference type="InterPro" id="IPR013525">
    <property type="entry name" value="ABC2_TM"/>
</dbReference>
<dbReference type="InterPro" id="IPR050352">
    <property type="entry name" value="ABCG_transporters"/>
</dbReference>
<dbReference type="PROSITE" id="PS50893">
    <property type="entry name" value="ABC_TRANSPORTER_2"/>
    <property type="match status" value="1"/>
</dbReference>
<evidence type="ECO:0000313" key="11">
    <source>
        <dbReference type="EMBL" id="NMI00734.1"/>
    </source>
</evidence>
<evidence type="ECO:0000256" key="1">
    <source>
        <dbReference type="ARBA" id="ARBA00004141"/>
    </source>
</evidence>
<keyword evidence="4" id="KW-0547">Nucleotide-binding</keyword>
<feature type="transmembrane region" description="Helical" evidence="9">
    <location>
        <begin position="340"/>
        <end position="359"/>
    </location>
</feature>
<evidence type="ECO:0000256" key="5">
    <source>
        <dbReference type="ARBA" id="ARBA00022840"/>
    </source>
</evidence>
<keyword evidence="12" id="KW-1185">Reference proteome</keyword>
<feature type="transmembrane region" description="Helical" evidence="9">
    <location>
        <begin position="415"/>
        <end position="440"/>
    </location>
</feature>
<reference evidence="11 12" key="1">
    <citation type="submission" date="2020-04" db="EMBL/GenBank/DDBJ databases">
        <authorList>
            <person name="Klaysubun C."/>
            <person name="Duangmal K."/>
            <person name="Lipun K."/>
        </authorList>
    </citation>
    <scope>NUCLEOTIDE SEQUENCE [LARGE SCALE GENOMIC DNA]</scope>
    <source>
        <strain evidence="11 12">K10HN5</strain>
    </source>
</reference>